<dbReference type="EMBL" id="VMBG01000001">
    <property type="protein sequence ID" value="TSJ79387.1"/>
    <property type="molecule type" value="Genomic_DNA"/>
</dbReference>
<protein>
    <submittedName>
        <fullName evidence="2">Tetratricopeptide repeat protein</fullName>
    </submittedName>
</protein>
<accession>A0A556QRW3</accession>
<dbReference type="InterPro" id="IPR018704">
    <property type="entry name" value="SecYEG/CpoB_TPR"/>
</dbReference>
<reference evidence="2 3" key="1">
    <citation type="submission" date="2019-07" db="EMBL/GenBank/DDBJ databases">
        <title>Description of 53C-WASEF.</title>
        <authorList>
            <person name="Pitt A."/>
            <person name="Hahn M.W."/>
        </authorList>
    </citation>
    <scope>NUCLEOTIDE SEQUENCE [LARGE SCALE GENOMIC DNA]</scope>
    <source>
        <strain evidence="2 3">53C-WASEF</strain>
    </source>
</reference>
<dbReference type="AlphaFoldDB" id="A0A556QRW3"/>
<dbReference type="OrthoDB" id="194944at2"/>
<dbReference type="InterPro" id="IPR011990">
    <property type="entry name" value="TPR-like_helical_dom_sf"/>
</dbReference>
<comment type="caution">
    <text evidence="2">The sequence shown here is derived from an EMBL/GenBank/DDBJ whole genome shotgun (WGS) entry which is preliminary data.</text>
</comment>
<keyword evidence="3" id="KW-1185">Reference proteome</keyword>
<proteinExistence type="predicted"/>
<gene>
    <name evidence="2" type="ORF">FPL22_08890</name>
</gene>
<evidence type="ECO:0000313" key="2">
    <source>
        <dbReference type="EMBL" id="TSJ79387.1"/>
    </source>
</evidence>
<dbReference type="Proteomes" id="UP000315648">
    <property type="component" value="Unassembled WGS sequence"/>
</dbReference>
<dbReference type="Pfam" id="PF09976">
    <property type="entry name" value="TPR_21"/>
    <property type="match status" value="1"/>
</dbReference>
<feature type="domain" description="Ancillary SecYEG translocon subunit/Cell division coordinator CpoB TPR" evidence="1">
    <location>
        <begin position="38"/>
        <end position="128"/>
    </location>
</feature>
<evidence type="ECO:0000259" key="1">
    <source>
        <dbReference type="Pfam" id="PF09976"/>
    </source>
</evidence>
<dbReference type="RefSeq" id="WP_144229895.1">
    <property type="nucleotide sequence ID" value="NZ_CBCRVV010000007.1"/>
</dbReference>
<dbReference type="SUPFAM" id="SSF48452">
    <property type="entry name" value="TPR-like"/>
    <property type="match status" value="1"/>
</dbReference>
<dbReference type="Gene3D" id="1.25.40.10">
    <property type="entry name" value="Tetratricopeptide repeat domain"/>
    <property type="match status" value="1"/>
</dbReference>
<sequence>MSTHPQHASSPSSGDDRNLVSIDENYLAPTFEDRLRIFWSKNSRSVLAACALVLVVILGKGAYEVIHARQEKAVAADYAAATTDDQLKSFVASHGDHILGGLAQLRLADQAYAAGNFADARSAYDKAAGILKSDTFGQRARLGSAIAAVQTGANADGEAALKQISADLSFGKVIRSEATYHLASMAAVTGNTAEAVRLIEQVTVIDPEGQWADRASMLRTSLPAATDSASVKSTESVPSISFK</sequence>
<organism evidence="2 3">
    <name type="scientific">Rariglobus hedericola</name>
    <dbReference type="NCBI Taxonomy" id="2597822"/>
    <lineage>
        <taxon>Bacteria</taxon>
        <taxon>Pseudomonadati</taxon>
        <taxon>Verrucomicrobiota</taxon>
        <taxon>Opitutia</taxon>
        <taxon>Opitutales</taxon>
        <taxon>Opitutaceae</taxon>
        <taxon>Rariglobus</taxon>
    </lineage>
</organism>
<evidence type="ECO:0000313" key="3">
    <source>
        <dbReference type="Proteomes" id="UP000315648"/>
    </source>
</evidence>
<name>A0A556QRW3_9BACT</name>